<dbReference type="EMBL" id="ACDX02000015">
    <property type="protein sequence ID" value="EFC87725.1"/>
    <property type="molecule type" value="Genomic_DNA"/>
</dbReference>
<reference evidence="1 2" key="1">
    <citation type="submission" date="2009-10" db="EMBL/GenBank/DDBJ databases">
        <authorList>
            <person name="Weinstock G."/>
            <person name="Sodergren E."/>
            <person name="Clifton S."/>
            <person name="Fulton L."/>
            <person name="Fulton B."/>
            <person name="Courtney L."/>
            <person name="Fronick C."/>
            <person name="Harrison M."/>
            <person name="Strong C."/>
            <person name="Farmer C."/>
            <person name="Delahaunty K."/>
            <person name="Markovic C."/>
            <person name="Hall O."/>
            <person name="Minx P."/>
            <person name="Tomlinson C."/>
            <person name="Mitreva M."/>
            <person name="Nelson J."/>
            <person name="Hou S."/>
            <person name="Wollam A."/>
            <person name="Pepin K.H."/>
            <person name="Johnson M."/>
            <person name="Bhonagiri V."/>
            <person name="Nash W.E."/>
            <person name="Warren W."/>
            <person name="Chinwalla A."/>
            <person name="Mardis E.R."/>
            <person name="Wilson R.K."/>
        </authorList>
    </citation>
    <scope>NUCLEOTIDE SEQUENCE [LARGE SCALE GENOMIC DNA]</scope>
    <source>
        <strain evidence="2">ATCC 25996 / DSM 4631 / NCTC 10774 / M26</strain>
    </source>
</reference>
<dbReference type="AlphaFoldDB" id="D2ZYT3"/>
<accession>D2ZYT3</accession>
<gene>
    <name evidence="1" type="ORF">NEIMUCOT_05798</name>
</gene>
<proteinExistence type="predicted"/>
<organism evidence="1 2">
    <name type="scientific">Neisseria mucosa (strain ATCC 25996 / DSM 4631 / NCTC 10774 / M26)</name>
    <dbReference type="NCBI Taxonomy" id="546266"/>
    <lineage>
        <taxon>Bacteria</taxon>
        <taxon>Pseudomonadati</taxon>
        <taxon>Pseudomonadota</taxon>
        <taxon>Betaproteobacteria</taxon>
        <taxon>Neisseriales</taxon>
        <taxon>Neisseriaceae</taxon>
        <taxon>Neisseria</taxon>
    </lineage>
</organism>
<protein>
    <submittedName>
        <fullName evidence="1">Uncharacterized protein</fullName>
    </submittedName>
</protein>
<dbReference type="STRING" id="546266.NEIMUCOT_05798"/>
<sequence length="49" mass="6067">MKTSQKRSSETFRRPSLYLFTRLLHNKPDLRRSDSRIRHLRHFGSRLKR</sequence>
<name>D2ZYT3_NEIM2</name>
<evidence type="ECO:0000313" key="2">
    <source>
        <dbReference type="Proteomes" id="UP000003344"/>
    </source>
</evidence>
<comment type="caution">
    <text evidence="1">The sequence shown here is derived from an EMBL/GenBank/DDBJ whole genome shotgun (WGS) entry which is preliminary data.</text>
</comment>
<dbReference type="Proteomes" id="UP000003344">
    <property type="component" value="Unassembled WGS sequence"/>
</dbReference>
<evidence type="ECO:0000313" key="1">
    <source>
        <dbReference type="EMBL" id="EFC87725.1"/>
    </source>
</evidence>